<dbReference type="PANTHER" id="PTHR30255">
    <property type="entry name" value="SINGLE-STRANDED-DNA-SPECIFIC EXONUCLEASE RECJ"/>
    <property type="match status" value="1"/>
</dbReference>
<dbReference type="GO" id="GO:0004527">
    <property type="term" value="F:exonuclease activity"/>
    <property type="evidence" value="ECO:0007669"/>
    <property type="project" value="UniProtKB-KW"/>
</dbReference>
<dbReference type="InterPro" id="IPR001667">
    <property type="entry name" value="DDH_dom"/>
</dbReference>
<evidence type="ECO:0000259" key="1">
    <source>
        <dbReference type="Pfam" id="PF01368"/>
    </source>
</evidence>
<evidence type="ECO:0000313" key="2">
    <source>
        <dbReference type="EMBL" id="KAA6316933.1"/>
    </source>
</evidence>
<proteinExistence type="predicted"/>
<dbReference type="EC" id="3.1.-.-" evidence="2"/>
<keyword evidence="2" id="KW-0269">Exonuclease</keyword>
<dbReference type="SUPFAM" id="SSF64182">
    <property type="entry name" value="DHH phosphoesterases"/>
    <property type="match status" value="1"/>
</dbReference>
<gene>
    <name evidence="2" type="ORF">EZS27_032835</name>
</gene>
<dbReference type="Pfam" id="PF01368">
    <property type="entry name" value="DHH"/>
    <property type="match status" value="1"/>
</dbReference>
<dbReference type="EMBL" id="SNRY01004700">
    <property type="protein sequence ID" value="KAA6316933.1"/>
    <property type="molecule type" value="Genomic_DNA"/>
</dbReference>
<dbReference type="PANTHER" id="PTHR30255:SF2">
    <property type="entry name" value="SINGLE-STRANDED-DNA-SPECIFIC EXONUCLEASE RECJ"/>
    <property type="match status" value="1"/>
</dbReference>
<dbReference type="Gene3D" id="3.90.1640.30">
    <property type="match status" value="1"/>
</dbReference>
<dbReference type="InterPro" id="IPR051673">
    <property type="entry name" value="SSDNA_exonuclease_RecJ"/>
</dbReference>
<reference evidence="2" key="1">
    <citation type="submission" date="2019-03" db="EMBL/GenBank/DDBJ databases">
        <title>Single cell metagenomics reveals metabolic interactions within the superorganism composed of flagellate Streblomastix strix and complex community of Bacteroidetes bacteria on its surface.</title>
        <authorList>
            <person name="Treitli S.C."/>
            <person name="Kolisko M."/>
            <person name="Husnik F."/>
            <person name="Keeling P."/>
            <person name="Hampl V."/>
        </authorList>
    </citation>
    <scope>NUCLEOTIDE SEQUENCE</scope>
    <source>
        <strain evidence="2">STM</strain>
    </source>
</reference>
<sequence length="271" mass="30489">MTYKWNYRPIHNQEEKSRALAKELEINPVLGRILMQRGITNTEKAGKFFHPQLSDLHNPFLMNDMDIAVGRLNQAIEKKERILVYGDYDVDGTTSVALVYLFIRHFYSNLIYYIPDRYDNYGVSFKGIDYAIEEGVKLIIVLDCGIKAVEEVAYAKEKGIDVILCDHHVTGDILPSALAILNPKREGNTYPYTHLSACGIGFKFMQAFTINNGIDFDILFALLDLVAVSIASDIVPIMDENRILTYYGLKQLNSNPGIGLKAIIDLCGLTG</sequence>
<keyword evidence="2" id="KW-0540">Nuclease</keyword>
<dbReference type="InterPro" id="IPR038763">
    <property type="entry name" value="DHH_sf"/>
</dbReference>
<feature type="non-terminal residue" evidence="2">
    <location>
        <position position="271"/>
    </location>
</feature>
<name>A0A5J4Q8M5_9ZZZZ</name>
<organism evidence="2">
    <name type="scientific">termite gut metagenome</name>
    <dbReference type="NCBI Taxonomy" id="433724"/>
    <lineage>
        <taxon>unclassified sequences</taxon>
        <taxon>metagenomes</taxon>
        <taxon>organismal metagenomes</taxon>
    </lineage>
</organism>
<keyword evidence="2" id="KW-0378">Hydrolase</keyword>
<comment type="caution">
    <text evidence="2">The sequence shown here is derived from an EMBL/GenBank/DDBJ whole genome shotgun (WGS) entry which is preliminary data.</text>
</comment>
<dbReference type="AlphaFoldDB" id="A0A5J4Q8M5"/>
<protein>
    <submittedName>
        <fullName evidence="2">Single-stranded-DNA-specific exonuclease RecJ</fullName>
        <ecNumber evidence="2">3.1.-.-</ecNumber>
    </submittedName>
</protein>
<feature type="domain" description="DDH" evidence="1">
    <location>
        <begin position="81"/>
        <end position="229"/>
    </location>
</feature>
<accession>A0A5J4Q8M5</accession>